<dbReference type="SUPFAM" id="SSF56801">
    <property type="entry name" value="Acetyl-CoA synthetase-like"/>
    <property type="match status" value="1"/>
</dbReference>
<dbReference type="InterPro" id="IPR045851">
    <property type="entry name" value="AMP-bd_C_sf"/>
</dbReference>
<dbReference type="GO" id="GO:0016405">
    <property type="term" value="F:CoA-ligase activity"/>
    <property type="evidence" value="ECO:0007669"/>
    <property type="project" value="TreeGrafter"/>
</dbReference>
<dbReference type="InterPro" id="IPR042099">
    <property type="entry name" value="ANL_N_sf"/>
</dbReference>
<dbReference type="AlphaFoldDB" id="A0A0U3Q3Z6"/>
<gene>
    <name evidence="3" type="ORF">AU252_01265</name>
</gene>
<organism evidence="3">
    <name type="scientific">Pseudarthrobacter sulfonivorans</name>
    <dbReference type="NCBI Taxonomy" id="121292"/>
    <lineage>
        <taxon>Bacteria</taxon>
        <taxon>Bacillati</taxon>
        <taxon>Actinomycetota</taxon>
        <taxon>Actinomycetes</taxon>
        <taxon>Micrococcales</taxon>
        <taxon>Micrococcaceae</taxon>
        <taxon>Pseudarthrobacter</taxon>
    </lineage>
</organism>
<sequence>MISALTGPGDILPASSANFGDKTALITAPLTLSYTELEDISARVAGGLRDLGVKEGDVVSLFSPNRWEWIVAYHAVLRLGAVVNPINGMLTLEEVRFILKDCEAVAILTTADNAQDIAAHADPGLALQHIISFDPEDSGLVTFDSLIRAARIEENVVVDPLATSTIGYTSGTTGHPKGAEQSHRAVLLNCAMTATMHARTDRDVVVTGLPTPHVYGNVSVNSTFMAGGTVVLMDRFDAPKALGLIEKHSATMIEGVPAMYSMMLADPAIEAHDLSSLTRSTVGGQTIATSTVEAWQNITGARLIELWGMTEVAGLGATHSVYAPPVPGSIGVSLPGVELRIANLDDVTREAERGTPGELMVRGPIVMNGYYRNPVETKKNIESDGWLHTGDIARMDDTGHVFIVDRRKDMIITAGYNVYPAEIERVVAGHPAVALVAVGPLPDEVRGELACAYVVLKHGTSVTEEELINFTKDHLAPYKRPRLIKFVKSLPQTSTGKIMRRKLADASP</sequence>
<dbReference type="InterPro" id="IPR000873">
    <property type="entry name" value="AMP-dep_synth/lig_dom"/>
</dbReference>
<dbReference type="Pfam" id="PF13193">
    <property type="entry name" value="AMP-binding_C"/>
    <property type="match status" value="1"/>
</dbReference>
<dbReference type="InterPro" id="IPR020845">
    <property type="entry name" value="AMP-binding_CS"/>
</dbReference>
<dbReference type="Proteomes" id="UP000065151">
    <property type="component" value="Chromosome"/>
</dbReference>
<evidence type="ECO:0000259" key="1">
    <source>
        <dbReference type="Pfam" id="PF00501"/>
    </source>
</evidence>
<proteinExistence type="predicted"/>
<keyword evidence="3" id="KW-0436">Ligase</keyword>
<dbReference type="Pfam" id="PF00501">
    <property type="entry name" value="AMP-binding"/>
    <property type="match status" value="1"/>
</dbReference>
<dbReference type="Gene3D" id="3.40.50.12780">
    <property type="entry name" value="N-terminal domain of ligase-like"/>
    <property type="match status" value="1"/>
</dbReference>
<protein>
    <submittedName>
        <fullName evidence="3">Fatty-acid--CoA ligase</fullName>
    </submittedName>
</protein>
<evidence type="ECO:0000313" key="3">
    <source>
        <dbReference type="EMBL" id="ALV39962.1"/>
    </source>
</evidence>
<evidence type="ECO:0000259" key="2">
    <source>
        <dbReference type="Pfam" id="PF13193"/>
    </source>
</evidence>
<dbReference type="STRING" id="121292.AU252_01265"/>
<accession>A0A0U3Q3Z6</accession>
<dbReference type="PANTHER" id="PTHR24096">
    <property type="entry name" value="LONG-CHAIN-FATTY-ACID--COA LIGASE"/>
    <property type="match status" value="1"/>
</dbReference>
<reference evidence="3 4" key="1">
    <citation type="submission" date="2015-12" db="EMBL/GenBank/DDBJ databases">
        <authorList>
            <person name="Shamseldin A."/>
            <person name="Moawad H."/>
            <person name="Abd El-Rahim W.M."/>
            <person name="Sadowsky M.J."/>
        </authorList>
    </citation>
    <scope>NUCLEOTIDE SEQUENCE [LARGE SCALE GENOMIC DNA]</scope>
    <source>
        <strain evidence="3 4">Ar51</strain>
    </source>
</reference>
<name>A0A0U3Q3Z6_9MICC</name>
<dbReference type="KEGG" id="psul:AU252_01265"/>
<evidence type="ECO:0000313" key="4">
    <source>
        <dbReference type="Proteomes" id="UP000065151"/>
    </source>
</evidence>
<dbReference type="InterPro" id="IPR025110">
    <property type="entry name" value="AMP-bd_C"/>
</dbReference>
<dbReference type="EMBL" id="CP013747">
    <property type="protein sequence ID" value="ALV39962.1"/>
    <property type="molecule type" value="Genomic_DNA"/>
</dbReference>
<dbReference type="PROSITE" id="PS00455">
    <property type="entry name" value="AMP_BINDING"/>
    <property type="match status" value="1"/>
</dbReference>
<feature type="domain" description="AMP-binding enzyme C-terminal" evidence="2">
    <location>
        <begin position="422"/>
        <end position="497"/>
    </location>
</feature>
<feature type="domain" description="AMP-dependent synthetase/ligase" evidence="1">
    <location>
        <begin position="15"/>
        <end position="371"/>
    </location>
</feature>
<dbReference type="RefSeq" id="WP_058929177.1">
    <property type="nucleotide sequence ID" value="NZ_CP013747.1"/>
</dbReference>
<dbReference type="Gene3D" id="3.30.300.30">
    <property type="match status" value="1"/>
</dbReference>